<accession>A0ABU1ID87</accession>
<evidence type="ECO:0000313" key="1">
    <source>
        <dbReference type="EMBL" id="MDR6215178.1"/>
    </source>
</evidence>
<protein>
    <recommendedName>
        <fullName evidence="3">Amine oxidase domain-containing protein</fullName>
    </recommendedName>
</protein>
<comment type="caution">
    <text evidence="1">The sequence shown here is derived from an EMBL/GenBank/DDBJ whole genome shotgun (WGS) entry which is preliminary data.</text>
</comment>
<dbReference type="RefSeq" id="WP_309829578.1">
    <property type="nucleotide sequence ID" value="NZ_JAVIZX010000001.1"/>
</dbReference>
<name>A0ABU1ID87_9BURK</name>
<keyword evidence="2" id="KW-1185">Reference proteome</keyword>
<dbReference type="Proteomes" id="UP001267710">
    <property type="component" value="Unassembled WGS sequence"/>
</dbReference>
<proteinExistence type="predicted"/>
<sequence length="83" mass="8627">MHAAGLADAAKAPSYEEYCGHRIIATPVSDGAGGFNCDCTIMVFPDQLPLLRAGITGSHPTPEAAYAVGLRNAKSIIDVFGVH</sequence>
<organism evidence="1 2">
    <name type="scientific">Paracidovorax wautersii</name>
    <dbReference type="NCBI Taxonomy" id="1177982"/>
    <lineage>
        <taxon>Bacteria</taxon>
        <taxon>Pseudomonadati</taxon>
        <taxon>Pseudomonadota</taxon>
        <taxon>Betaproteobacteria</taxon>
        <taxon>Burkholderiales</taxon>
        <taxon>Comamonadaceae</taxon>
        <taxon>Paracidovorax</taxon>
    </lineage>
</organism>
<evidence type="ECO:0008006" key="3">
    <source>
        <dbReference type="Google" id="ProtNLM"/>
    </source>
</evidence>
<evidence type="ECO:0000313" key="2">
    <source>
        <dbReference type="Proteomes" id="UP001267710"/>
    </source>
</evidence>
<reference evidence="1 2" key="1">
    <citation type="submission" date="2023-08" db="EMBL/GenBank/DDBJ databases">
        <title>Functional and genomic diversity of the sorghum phyllosphere microbiome.</title>
        <authorList>
            <person name="Shade A."/>
        </authorList>
    </citation>
    <scope>NUCLEOTIDE SEQUENCE [LARGE SCALE GENOMIC DNA]</scope>
    <source>
        <strain evidence="1 2">SORGH_AS_0335</strain>
    </source>
</reference>
<gene>
    <name evidence="1" type="ORF">QE399_002867</name>
</gene>
<dbReference type="EMBL" id="JAVIZX010000001">
    <property type="protein sequence ID" value="MDR6215178.1"/>
    <property type="molecule type" value="Genomic_DNA"/>
</dbReference>